<dbReference type="GO" id="GO:0006559">
    <property type="term" value="P:L-phenylalanine catabolic process"/>
    <property type="evidence" value="ECO:0007669"/>
    <property type="project" value="UniProtKB-KW"/>
</dbReference>
<evidence type="ECO:0000313" key="5">
    <source>
        <dbReference type="EMBL" id="WMV38734.1"/>
    </source>
</evidence>
<dbReference type="GO" id="GO:0006572">
    <property type="term" value="P:L-tyrosine catabolic process"/>
    <property type="evidence" value="ECO:0007669"/>
    <property type="project" value="UniProtKB-KW"/>
</dbReference>
<dbReference type="SUPFAM" id="SSF54593">
    <property type="entry name" value="Glyoxalase/Bleomycin resistance protein/Dihydroxybiphenyl dioxygenase"/>
    <property type="match status" value="1"/>
</dbReference>
<dbReference type="Gene3D" id="3.10.180.10">
    <property type="entry name" value="2,3-Dihydroxybiphenyl 1,2-Dioxygenase, domain 1"/>
    <property type="match status" value="1"/>
</dbReference>
<dbReference type="InterPro" id="IPR005956">
    <property type="entry name" value="4OHPhenylPyrv_dOase"/>
</dbReference>
<gene>
    <name evidence="5" type="ORF">MTR67_032119</name>
</gene>
<proteinExistence type="predicted"/>
<organism evidence="5 6">
    <name type="scientific">Solanum verrucosum</name>
    <dbReference type="NCBI Taxonomy" id="315347"/>
    <lineage>
        <taxon>Eukaryota</taxon>
        <taxon>Viridiplantae</taxon>
        <taxon>Streptophyta</taxon>
        <taxon>Embryophyta</taxon>
        <taxon>Tracheophyta</taxon>
        <taxon>Spermatophyta</taxon>
        <taxon>Magnoliopsida</taxon>
        <taxon>eudicotyledons</taxon>
        <taxon>Gunneridae</taxon>
        <taxon>Pentapetalae</taxon>
        <taxon>asterids</taxon>
        <taxon>lamiids</taxon>
        <taxon>Solanales</taxon>
        <taxon>Solanaceae</taxon>
        <taxon>Solanoideae</taxon>
        <taxon>Solaneae</taxon>
        <taxon>Solanum</taxon>
    </lineage>
</organism>
<keyword evidence="3" id="KW-0828">Tyrosine catabolism</keyword>
<keyword evidence="4" id="KW-0585">Phenylalanine catabolism</keyword>
<reference evidence="5" key="1">
    <citation type="submission" date="2023-08" db="EMBL/GenBank/DDBJ databases">
        <title>A de novo genome assembly of Solanum verrucosum Schlechtendal, a Mexican diploid species geographically isolated from the other diploid A-genome species in potato relatives.</title>
        <authorList>
            <person name="Hosaka K."/>
        </authorList>
    </citation>
    <scope>NUCLEOTIDE SEQUENCE</scope>
    <source>
        <tissue evidence="5">Young leaves</tissue>
    </source>
</reference>
<keyword evidence="6" id="KW-1185">Reference proteome</keyword>
<dbReference type="AlphaFoldDB" id="A0AAF0ZIP0"/>
<dbReference type="GO" id="GO:0003868">
    <property type="term" value="F:4-hydroxyphenylpyruvate dioxygenase activity"/>
    <property type="evidence" value="ECO:0007669"/>
    <property type="project" value="UniProtKB-EC"/>
</dbReference>
<dbReference type="Proteomes" id="UP001234989">
    <property type="component" value="Chromosome 7"/>
</dbReference>
<dbReference type="EMBL" id="CP133618">
    <property type="protein sequence ID" value="WMV38734.1"/>
    <property type="molecule type" value="Genomic_DNA"/>
</dbReference>
<dbReference type="InterPro" id="IPR029068">
    <property type="entry name" value="Glyas_Bleomycin-R_OHBP_Dase"/>
</dbReference>
<evidence type="ECO:0000256" key="2">
    <source>
        <dbReference type="ARBA" id="ARBA00013222"/>
    </source>
</evidence>
<evidence type="ECO:0000256" key="3">
    <source>
        <dbReference type="ARBA" id="ARBA00022878"/>
    </source>
</evidence>
<evidence type="ECO:0000313" key="6">
    <source>
        <dbReference type="Proteomes" id="UP001234989"/>
    </source>
</evidence>
<name>A0AAF0ZIP0_SOLVR</name>
<dbReference type="EC" id="1.13.11.27" evidence="2"/>
<comment type="pathway">
    <text evidence="1">Amino-acid degradation; L-phenylalanine degradation; acetoacetate and fumarate from L-phenylalanine: step 3/6.</text>
</comment>
<dbReference type="PANTHER" id="PTHR11959">
    <property type="entry name" value="4-HYDROXYPHENYLPYRUVATE DIOXYGENASE"/>
    <property type="match status" value="1"/>
</dbReference>
<protein>
    <recommendedName>
        <fullName evidence="2">4-hydroxyphenylpyruvate dioxygenase</fullName>
        <ecNumber evidence="2">1.13.11.27</ecNumber>
    </recommendedName>
</protein>
<sequence length="169" mass="19195">MTAQSQFDCTIEVTGNEGAEYLNDVLDAMWITFLFLVILTSYDNCLRVSFATSKGESIVFLLSGDCTSLNLSLWNTDHINHDKILFALNVSISDYKRNFRLRRFHRGRPTIFLEIIQRIGCMLQNEEGELYQKGGCGGFGKGNFSELFKSIEEYEKTLEAKQNPQVAIA</sequence>
<evidence type="ECO:0000256" key="1">
    <source>
        <dbReference type="ARBA" id="ARBA00005162"/>
    </source>
</evidence>
<dbReference type="PANTHER" id="PTHR11959:SF1">
    <property type="entry name" value="4-HYDROXYPHENYLPYRUVATE DIOXYGENASE"/>
    <property type="match status" value="1"/>
</dbReference>
<accession>A0AAF0ZIP0</accession>
<evidence type="ECO:0000256" key="4">
    <source>
        <dbReference type="ARBA" id="ARBA00023232"/>
    </source>
</evidence>